<sequence>MHARTLQIKPHLGTTTEENKTEQTARTEHVMSLGRDCTETNTLQAGRETRHWGTARLNRWCTARTCNVTGQMLHRNKQTHSRQGDTSTGHGRTQHRSIAAGGMADEATALSPPAPPGVVSDSSLCSYMEWRCLVAIGCCSQLSCILHAS</sequence>
<proteinExistence type="predicted"/>
<evidence type="ECO:0000313" key="2">
    <source>
        <dbReference type="EMBL" id="KAJ8878224.1"/>
    </source>
</evidence>
<feature type="region of interest" description="Disordered" evidence="1">
    <location>
        <begin position="75"/>
        <end position="96"/>
    </location>
</feature>
<dbReference type="EMBL" id="JARBHB010000007">
    <property type="protein sequence ID" value="KAJ8878224.1"/>
    <property type="molecule type" value="Genomic_DNA"/>
</dbReference>
<evidence type="ECO:0000256" key="1">
    <source>
        <dbReference type="SAM" id="MobiDB-lite"/>
    </source>
</evidence>
<dbReference type="Proteomes" id="UP001159363">
    <property type="component" value="Chromosome 6"/>
</dbReference>
<gene>
    <name evidence="2" type="ORF">PR048_018801</name>
</gene>
<keyword evidence="3" id="KW-1185">Reference proteome</keyword>
<feature type="compositionally biased region" description="Basic and acidic residues" evidence="1">
    <location>
        <begin position="17"/>
        <end position="26"/>
    </location>
</feature>
<organism evidence="2 3">
    <name type="scientific">Dryococelus australis</name>
    <dbReference type="NCBI Taxonomy" id="614101"/>
    <lineage>
        <taxon>Eukaryota</taxon>
        <taxon>Metazoa</taxon>
        <taxon>Ecdysozoa</taxon>
        <taxon>Arthropoda</taxon>
        <taxon>Hexapoda</taxon>
        <taxon>Insecta</taxon>
        <taxon>Pterygota</taxon>
        <taxon>Neoptera</taxon>
        <taxon>Polyneoptera</taxon>
        <taxon>Phasmatodea</taxon>
        <taxon>Verophasmatodea</taxon>
        <taxon>Anareolatae</taxon>
        <taxon>Phasmatidae</taxon>
        <taxon>Eurycanthinae</taxon>
        <taxon>Dryococelus</taxon>
    </lineage>
</organism>
<feature type="region of interest" description="Disordered" evidence="1">
    <location>
        <begin position="1"/>
        <end position="26"/>
    </location>
</feature>
<protein>
    <submittedName>
        <fullName evidence="2">Uncharacterized protein</fullName>
    </submittedName>
</protein>
<comment type="caution">
    <text evidence="2">The sequence shown here is derived from an EMBL/GenBank/DDBJ whole genome shotgun (WGS) entry which is preliminary data.</text>
</comment>
<evidence type="ECO:0000313" key="3">
    <source>
        <dbReference type="Proteomes" id="UP001159363"/>
    </source>
</evidence>
<reference evidence="2 3" key="1">
    <citation type="submission" date="2023-02" db="EMBL/GenBank/DDBJ databases">
        <title>LHISI_Scaffold_Assembly.</title>
        <authorList>
            <person name="Stuart O.P."/>
            <person name="Cleave R."/>
            <person name="Magrath M.J.L."/>
            <person name="Mikheyev A.S."/>
        </authorList>
    </citation>
    <scope>NUCLEOTIDE SEQUENCE [LARGE SCALE GENOMIC DNA]</scope>
    <source>
        <strain evidence="2">Daus_M_001</strain>
        <tissue evidence="2">Leg muscle</tissue>
    </source>
</reference>
<accession>A0ABQ9H1S3</accession>
<name>A0ABQ9H1S3_9NEOP</name>